<evidence type="ECO:0000313" key="4">
    <source>
        <dbReference type="Proteomes" id="UP000190341"/>
    </source>
</evidence>
<dbReference type="CDD" id="cd04182">
    <property type="entry name" value="GT_2_like_f"/>
    <property type="match status" value="1"/>
</dbReference>
<dbReference type="PANTHER" id="PTHR43777">
    <property type="entry name" value="MOLYBDENUM COFACTOR CYTIDYLYLTRANSFERASE"/>
    <property type="match status" value="1"/>
</dbReference>
<dbReference type="SUPFAM" id="SSF53448">
    <property type="entry name" value="Nucleotide-diphospho-sugar transferases"/>
    <property type="match status" value="1"/>
</dbReference>
<organism evidence="3 4">
    <name type="scientific">Pseudoxanthomonas indica</name>
    <dbReference type="NCBI Taxonomy" id="428993"/>
    <lineage>
        <taxon>Bacteria</taxon>
        <taxon>Pseudomonadati</taxon>
        <taxon>Pseudomonadota</taxon>
        <taxon>Gammaproteobacteria</taxon>
        <taxon>Lysobacterales</taxon>
        <taxon>Lysobacteraceae</taxon>
        <taxon>Pseudoxanthomonas</taxon>
    </lineage>
</organism>
<dbReference type="Pfam" id="PF12804">
    <property type="entry name" value="NTP_transf_3"/>
    <property type="match status" value="1"/>
</dbReference>
<keyword evidence="4" id="KW-1185">Reference proteome</keyword>
<keyword evidence="3" id="KW-0808">Transferase</keyword>
<dbReference type="Proteomes" id="UP000190341">
    <property type="component" value="Unassembled WGS sequence"/>
</dbReference>
<dbReference type="OrthoDB" id="285216at2"/>
<dbReference type="STRING" id="428993.SAMN06296058_2309"/>
<gene>
    <name evidence="3" type="ORF">SAMN06296058_2309</name>
</gene>
<dbReference type="GO" id="GO:0016779">
    <property type="term" value="F:nucleotidyltransferase activity"/>
    <property type="evidence" value="ECO:0007669"/>
    <property type="project" value="UniProtKB-KW"/>
</dbReference>
<accession>A0A1T5LEB8</accession>
<dbReference type="EMBL" id="FUZV01000002">
    <property type="protein sequence ID" value="SKC73738.1"/>
    <property type="molecule type" value="Genomic_DNA"/>
</dbReference>
<keyword evidence="3" id="KW-0548">Nucleotidyltransferase</keyword>
<name>A0A1T5LEB8_9GAMM</name>
<dbReference type="InterPro" id="IPR025877">
    <property type="entry name" value="MobA-like_NTP_Trfase"/>
</dbReference>
<keyword evidence="1" id="KW-0460">Magnesium</keyword>
<evidence type="ECO:0000259" key="2">
    <source>
        <dbReference type="Pfam" id="PF12804"/>
    </source>
</evidence>
<feature type="domain" description="MobA-like NTP transferase" evidence="2">
    <location>
        <begin position="8"/>
        <end position="166"/>
    </location>
</feature>
<proteinExistence type="predicted"/>
<dbReference type="PANTHER" id="PTHR43777:SF1">
    <property type="entry name" value="MOLYBDENUM COFACTOR CYTIDYLYLTRANSFERASE"/>
    <property type="match status" value="1"/>
</dbReference>
<evidence type="ECO:0000313" key="3">
    <source>
        <dbReference type="EMBL" id="SKC73738.1"/>
    </source>
</evidence>
<sequence>MLPGGHNVVILAAGGSARLGQAKQLLRRDGETLVARMVRLAEATRPTRLMMVVGAQADAVIAAVHEPHLEVLINPQWQEGLASSLRYAACALARESAPTMILGCDQVALELPHLLRLLDGYAAYGCAVTRLGDARGLPVMVPADVLSRALQLHGDVGLRTVLRQRTDVFELDVPELALDVDTAEDLVRARARRWLD</sequence>
<dbReference type="AlphaFoldDB" id="A0A1T5LEB8"/>
<dbReference type="InterPro" id="IPR029044">
    <property type="entry name" value="Nucleotide-diphossugar_trans"/>
</dbReference>
<dbReference type="RefSeq" id="WP_079724683.1">
    <property type="nucleotide sequence ID" value="NZ_BMCL01000001.1"/>
</dbReference>
<dbReference type="Gene3D" id="3.90.550.10">
    <property type="entry name" value="Spore Coat Polysaccharide Biosynthesis Protein SpsA, Chain A"/>
    <property type="match status" value="1"/>
</dbReference>
<protein>
    <submittedName>
        <fullName evidence="3">Molybdenum cofactor cytidylyltransferase</fullName>
    </submittedName>
</protein>
<evidence type="ECO:0000256" key="1">
    <source>
        <dbReference type="ARBA" id="ARBA00022842"/>
    </source>
</evidence>
<reference evidence="3 4" key="1">
    <citation type="submission" date="2017-02" db="EMBL/GenBank/DDBJ databases">
        <authorList>
            <person name="Peterson S.W."/>
        </authorList>
    </citation>
    <scope>NUCLEOTIDE SEQUENCE [LARGE SCALE GENOMIC DNA]</scope>
    <source>
        <strain evidence="3 4">P15</strain>
    </source>
</reference>